<feature type="compositionally biased region" description="Low complexity" evidence="1">
    <location>
        <begin position="12"/>
        <end position="44"/>
    </location>
</feature>
<organism evidence="2 3">
    <name type="scientific">Monilinia fructicola</name>
    <name type="common">Brown rot fungus</name>
    <name type="synonym">Ciboria fructicola</name>
    <dbReference type="NCBI Taxonomy" id="38448"/>
    <lineage>
        <taxon>Eukaryota</taxon>
        <taxon>Fungi</taxon>
        <taxon>Dikarya</taxon>
        <taxon>Ascomycota</taxon>
        <taxon>Pezizomycotina</taxon>
        <taxon>Leotiomycetes</taxon>
        <taxon>Helotiales</taxon>
        <taxon>Sclerotiniaceae</taxon>
        <taxon>Monilinia</taxon>
    </lineage>
</organism>
<evidence type="ECO:0000313" key="2">
    <source>
        <dbReference type="EMBL" id="KAA8565949.1"/>
    </source>
</evidence>
<evidence type="ECO:0000313" key="3">
    <source>
        <dbReference type="Proteomes" id="UP000322873"/>
    </source>
</evidence>
<keyword evidence="3" id="KW-1185">Reference proteome</keyword>
<name>A0A5M9JDG3_MONFR</name>
<evidence type="ECO:0000256" key="1">
    <source>
        <dbReference type="SAM" id="MobiDB-lite"/>
    </source>
</evidence>
<feature type="compositionally biased region" description="Basic residues" evidence="1">
    <location>
        <begin position="1"/>
        <end position="10"/>
    </location>
</feature>
<dbReference type="Proteomes" id="UP000322873">
    <property type="component" value="Unassembled WGS sequence"/>
</dbReference>
<gene>
    <name evidence="2" type="ORF">EYC84_009758</name>
</gene>
<feature type="region of interest" description="Disordered" evidence="1">
    <location>
        <begin position="1"/>
        <end position="84"/>
    </location>
</feature>
<dbReference type="EMBL" id="VICG01000013">
    <property type="protein sequence ID" value="KAA8565949.1"/>
    <property type="molecule type" value="Genomic_DNA"/>
</dbReference>
<comment type="caution">
    <text evidence="2">The sequence shown here is derived from an EMBL/GenBank/DDBJ whole genome shotgun (WGS) entry which is preliminary data.</text>
</comment>
<dbReference type="AlphaFoldDB" id="A0A5M9JDG3"/>
<sequence length="354" mass="39658">MSSKPVKKVRYTSSTKGSSVHGGTSSTHPPSSKPSSSTRRLSFSHQRHPSDSGVGSSSSNSATAHVNSTSFYTDAERSEQGQNIRALNEALNTLKDQVKVLEHEKRGLQNDLSERNHERREFRRENDELRLQNEELRRQCEEHLRTIDDLKKEKSRAKESRDGKDSDGIRVRGSDSKTTPEKKDRSEKVPASAERNTPPMPRREKERDSSARREEEHLRAQHQARERRTSYRDAQAPPSPLYRDEDASHARARNAILARLLARNTRIPLARRPSVSYGSSPGGYTSASQAYPSMTMGSGYGRRERDEVPYIRGEVPVSVNVGMSGGSRGQRLSGSGNADLYPNDGMYHAHPLEI</sequence>
<proteinExistence type="predicted"/>
<feature type="region of interest" description="Disordered" evidence="1">
    <location>
        <begin position="103"/>
        <end position="132"/>
    </location>
</feature>
<dbReference type="VEuPathDB" id="FungiDB:MFRU_022g00650"/>
<reference evidence="2 3" key="1">
    <citation type="submission" date="2019-06" db="EMBL/GenBank/DDBJ databases">
        <title>Genome Sequence of the Brown Rot Fungal Pathogen Monilinia fructicola.</title>
        <authorList>
            <person name="De Miccolis Angelini R.M."/>
            <person name="Landi L."/>
            <person name="Abate D."/>
            <person name="Pollastro S."/>
            <person name="Romanazzi G."/>
            <person name="Faretra F."/>
        </authorList>
    </citation>
    <scope>NUCLEOTIDE SEQUENCE [LARGE SCALE GENOMIC DNA]</scope>
    <source>
        <strain evidence="2 3">Mfrc123</strain>
    </source>
</reference>
<feature type="compositionally biased region" description="Basic and acidic residues" evidence="1">
    <location>
        <begin position="201"/>
        <end position="231"/>
    </location>
</feature>
<accession>A0A5M9JDG3</accession>
<feature type="compositionally biased region" description="Low complexity" evidence="1">
    <location>
        <begin position="51"/>
        <end position="70"/>
    </location>
</feature>
<feature type="compositionally biased region" description="Basic and acidic residues" evidence="1">
    <location>
        <begin position="144"/>
        <end position="188"/>
    </location>
</feature>
<feature type="region of interest" description="Disordered" evidence="1">
    <location>
        <begin position="144"/>
        <end position="247"/>
    </location>
</feature>
<protein>
    <submittedName>
        <fullName evidence="2">Uncharacterized protein</fullName>
    </submittedName>
</protein>